<dbReference type="EMBL" id="MLAW01000024">
    <property type="protein sequence ID" value="OJJ24852.1"/>
    <property type="molecule type" value="Genomic_DNA"/>
</dbReference>
<evidence type="ECO:0000313" key="1">
    <source>
        <dbReference type="EMBL" id="OJJ24852.1"/>
    </source>
</evidence>
<protein>
    <submittedName>
        <fullName evidence="1">Uncharacterized protein</fullName>
    </submittedName>
</protein>
<gene>
    <name evidence="1" type="ORF">BI308_14115</name>
</gene>
<reference evidence="1" key="1">
    <citation type="submission" date="2016-10" db="EMBL/GenBank/DDBJ databases">
        <title>CRISPR-Cas defence system in Roseofilum reptotaenium: evidence of a bacteriophage-cyanobacterium arms race in the coral black band disease.</title>
        <authorList>
            <person name="Buerger P."/>
            <person name="Wood-Charlson E.M."/>
            <person name="Weynberg K.D."/>
            <person name="Willis B."/>
            <person name="Van Oppen M.J."/>
        </authorList>
    </citation>
    <scope>NUCLEOTIDE SEQUENCE [LARGE SCALE GENOMIC DNA]</scope>
    <source>
        <strain evidence="1">AO1-A</strain>
    </source>
</reference>
<dbReference type="Proteomes" id="UP000183940">
    <property type="component" value="Unassembled WGS sequence"/>
</dbReference>
<organism evidence="1 2">
    <name type="scientific">Roseofilum reptotaenium AO1-A</name>
    <dbReference type="NCBI Taxonomy" id="1925591"/>
    <lineage>
        <taxon>Bacteria</taxon>
        <taxon>Bacillati</taxon>
        <taxon>Cyanobacteriota</taxon>
        <taxon>Cyanophyceae</taxon>
        <taxon>Desertifilales</taxon>
        <taxon>Desertifilaceae</taxon>
        <taxon>Roseofilum</taxon>
    </lineage>
</organism>
<name>A0A1L9QQE3_9CYAN</name>
<keyword evidence="2" id="KW-1185">Reference proteome</keyword>
<evidence type="ECO:0000313" key="2">
    <source>
        <dbReference type="Proteomes" id="UP000183940"/>
    </source>
</evidence>
<proteinExistence type="predicted"/>
<comment type="caution">
    <text evidence="1">The sequence shown here is derived from an EMBL/GenBank/DDBJ whole genome shotgun (WGS) entry which is preliminary data.</text>
</comment>
<dbReference type="AlphaFoldDB" id="A0A1L9QQE3"/>
<sequence>MQNWKDYLDRSWSLVNEYFHSNQIDPSKLVDHELVRTHLKACQKSTPKGVSISKNRSRLSLRFKVASKSQTSDNGCNENFTRDGCINTLAKALAVFNQLKEFDKESEFWSWYESEIKGAQVLVDDVLTIGDAIEIVKANYLNGYDKCGRKRSDEKSKVNTLAGYHQAYGTYHQKLNPALKLTGENIISEIMRNWETLYHKKNKGFKMAYAACCKLLRDTKLSSELDRVTSHFGAIRVVKKTEMQTIDLETFLDFRARALGLNGYKLTKAQLNNIESRKSWFKAACINLVYGFRCSEFKAIRNLDEPVTIDG</sequence>
<accession>A0A1L9QQE3</accession>